<dbReference type="STRING" id="76728.AQ490_22875"/>
<evidence type="ECO:0000313" key="4">
    <source>
        <dbReference type="Proteomes" id="UP000050867"/>
    </source>
</evidence>
<dbReference type="Proteomes" id="UP000050867">
    <property type="component" value="Unassembled WGS sequence"/>
</dbReference>
<feature type="compositionally biased region" description="Acidic residues" evidence="1">
    <location>
        <begin position="101"/>
        <end position="134"/>
    </location>
</feature>
<feature type="compositionally biased region" description="Low complexity" evidence="1">
    <location>
        <begin position="67"/>
        <end position="80"/>
    </location>
</feature>
<feature type="compositionally biased region" description="Polar residues" evidence="1">
    <location>
        <begin position="55"/>
        <end position="66"/>
    </location>
</feature>
<feature type="compositionally biased region" description="Acidic residues" evidence="1">
    <location>
        <begin position="81"/>
        <end position="90"/>
    </location>
</feature>
<feature type="signal peptide" evidence="2">
    <location>
        <begin position="1"/>
        <end position="22"/>
    </location>
</feature>
<dbReference type="InterPro" id="IPR043777">
    <property type="entry name" value="DUF5719"/>
</dbReference>
<dbReference type="OrthoDB" id="3729011at2"/>
<organism evidence="3 4">
    <name type="scientific">Wenjunlia vitaminophila</name>
    <name type="common">Streptomyces vitaminophilus</name>
    <dbReference type="NCBI Taxonomy" id="76728"/>
    <lineage>
        <taxon>Bacteria</taxon>
        <taxon>Bacillati</taxon>
        <taxon>Actinomycetota</taxon>
        <taxon>Actinomycetes</taxon>
        <taxon>Kitasatosporales</taxon>
        <taxon>Streptomycetaceae</taxon>
        <taxon>Wenjunlia</taxon>
    </lineage>
</organism>
<evidence type="ECO:0000313" key="3">
    <source>
        <dbReference type="EMBL" id="KRV48724.1"/>
    </source>
</evidence>
<sequence length="543" mass="55503">MKRTTLSLIVAVAVLAVVAGLAAVTRSDGADQPAKETPRATRMPVQRTTLACPAPTSSEFAETTYTAVSVPPADAPAPAGDDADDAEDEGASATLRPADGELPDEGEASGEEDDPNAEDDPNSEDDGAEDDGAKDDERGKKEQKGAADAPEVTLSEPRAAVVADTDDPEAPALVGNASGTLAPGYTVQQTTEISMGEGRGLLGTACAAPSAEFWFAGASTHSARADYVHLTNPDDTPAVVDLELYGADGQIETSSGNGISVPARATVPVRLSTLTSEQETDLVLHVIARSGRLSAAVQAVHADLGGDWLPPSEAPAPSAVLPGLPKDTEAARLVVFAPDDDADLKVELATPTGRVVPAGYETLHVRAGMTASVELKGITQGEPGSLVLTPTESDRSADVVAGVQVVRGEDDEQEIAFLSAVGPVTEQATVAGNERKGTTLFLAAPDRAATVKITSIGPGGGDPQEQTVEVKARTTLAVVPPAPSGKKPFAVTVTPASGGPVYAARMLSRAGEDVAMFTLQPVPDDRATVLVPEAEADISVLGR</sequence>
<dbReference type="RefSeq" id="WP_058032835.1">
    <property type="nucleotide sequence ID" value="NZ_LLZU01000018.1"/>
</dbReference>
<gene>
    <name evidence="3" type="ORF">AQ490_22875</name>
</gene>
<proteinExistence type="predicted"/>
<accession>A0A0T6LRV9</accession>
<name>A0A0T6LRV9_WENVI</name>
<dbReference type="AlphaFoldDB" id="A0A0T6LRV9"/>
<protein>
    <recommendedName>
        <fullName evidence="5">Secreted protein</fullName>
    </recommendedName>
</protein>
<feature type="chain" id="PRO_5039594944" description="Secreted protein" evidence="2">
    <location>
        <begin position="23"/>
        <end position="543"/>
    </location>
</feature>
<dbReference type="Pfam" id="PF18986">
    <property type="entry name" value="DUF5719"/>
    <property type="match status" value="1"/>
</dbReference>
<feature type="region of interest" description="Disordered" evidence="1">
    <location>
        <begin position="26"/>
        <end position="156"/>
    </location>
</feature>
<feature type="compositionally biased region" description="Basic and acidic residues" evidence="1">
    <location>
        <begin position="135"/>
        <end position="145"/>
    </location>
</feature>
<reference evidence="3 4" key="1">
    <citation type="submission" date="2015-10" db="EMBL/GenBank/DDBJ databases">
        <title>Draft genome sequence of pyrrolomycin-producing Streptomyces vitaminophilus.</title>
        <authorList>
            <person name="Graham D.E."/>
            <person name="Mahan K.M."/>
            <person name="Klingeman D.M."/>
            <person name="Hettich R.L."/>
            <person name="Parry R.J."/>
        </authorList>
    </citation>
    <scope>NUCLEOTIDE SEQUENCE [LARGE SCALE GENOMIC DNA]</scope>
    <source>
        <strain evidence="3 4">ATCC 31673</strain>
    </source>
</reference>
<evidence type="ECO:0000256" key="1">
    <source>
        <dbReference type="SAM" id="MobiDB-lite"/>
    </source>
</evidence>
<comment type="caution">
    <text evidence="3">The sequence shown here is derived from an EMBL/GenBank/DDBJ whole genome shotgun (WGS) entry which is preliminary data.</text>
</comment>
<evidence type="ECO:0008006" key="5">
    <source>
        <dbReference type="Google" id="ProtNLM"/>
    </source>
</evidence>
<dbReference type="EMBL" id="LLZU01000018">
    <property type="protein sequence ID" value="KRV48724.1"/>
    <property type="molecule type" value="Genomic_DNA"/>
</dbReference>
<dbReference type="eggNOG" id="COG3147">
    <property type="taxonomic scope" value="Bacteria"/>
</dbReference>
<keyword evidence="4" id="KW-1185">Reference proteome</keyword>
<keyword evidence="2" id="KW-0732">Signal</keyword>
<evidence type="ECO:0000256" key="2">
    <source>
        <dbReference type="SAM" id="SignalP"/>
    </source>
</evidence>